<keyword evidence="3" id="KW-1185">Reference proteome</keyword>
<feature type="region of interest" description="Disordered" evidence="1">
    <location>
        <begin position="66"/>
        <end position="87"/>
    </location>
</feature>
<evidence type="ECO:0000256" key="1">
    <source>
        <dbReference type="SAM" id="MobiDB-lite"/>
    </source>
</evidence>
<dbReference type="Proteomes" id="UP001239795">
    <property type="component" value="Unassembled WGS sequence"/>
</dbReference>
<gene>
    <name evidence="2" type="ORF">CMEL01_08353</name>
</gene>
<evidence type="ECO:0000313" key="3">
    <source>
        <dbReference type="Proteomes" id="UP001239795"/>
    </source>
</evidence>
<proteinExistence type="predicted"/>
<organism evidence="2 3">
    <name type="scientific">Colletotrichum melonis</name>
    <dbReference type="NCBI Taxonomy" id="1209925"/>
    <lineage>
        <taxon>Eukaryota</taxon>
        <taxon>Fungi</taxon>
        <taxon>Dikarya</taxon>
        <taxon>Ascomycota</taxon>
        <taxon>Pezizomycotina</taxon>
        <taxon>Sordariomycetes</taxon>
        <taxon>Hypocreomycetidae</taxon>
        <taxon>Glomerellales</taxon>
        <taxon>Glomerellaceae</taxon>
        <taxon>Colletotrichum</taxon>
        <taxon>Colletotrichum acutatum species complex</taxon>
    </lineage>
</organism>
<sequence>MRNYLVKVPTRTFLPSDSFRPHMQCSFLNTSPLPVSHFTSFACIHLFCPRFIIIFATSPSRGQAADTKQVTAPLPAPAPTHHLYNSS</sequence>
<reference evidence="2 3" key="1">
    <citation type="submission" date="2016-10" db="EMBL/GenBank/DDBJ databases">
        <title>The genome sequence of Colletotrichum fioriniae PJ7.</title>
        <authorList>
            <person name="Baroncelli R."/>
        </authorList>
    </citation>
    <scope>NUCLEOTIDE SEQUENCE [LARGE SCALE GENOMIC DNA]</scope>
    <source>
        <strain evidence="2">Col 31</strain>
    </source>
</reference>
<protein>
    <submittedName>
        <fullName evidence="2">Uncharacterized protein</fullName>
    </submittedName>
</protein>
<accession>A0AAI9U005</accession>
<evidence type="ECO:0000313" key="2">
    <source>
        <dbReference type="EMBL" id="KAK1449038.1"/>
    </source>
</evidence>
<name>A0AAI9U005_9PEZI</name>
<dbReference type="AlphaFoldDB" id="A0AAI9U005"/>
<comment type="caution">
    <text evidence="2">The sequence shown here is derived from an EMBL/GenBank/DDBJ whole genome shotgun (WGS) entry which is preliminary data.</text>
</comment>
<dbReference type="EMBL" id="MLGG01000068">
    <property type="protein sequence ID" value="KAK1449038.1"/>
    <property type="molecule type" value="Genomic_DNA"/>
</dbReference>